<dbReference type="PRINTS" id="PR00080">
    <property type="entry name" value="SDRFAMILY"/>
</dbReference>
<dbReference type="GeneID" id="100167207"/>
<dbReference type="PANTHER" id="PTHR43157">
    <property type="entry name" value="PHOSPHATIDYLINOSITOL-GLYCAN BIOSYNTHESIS CLASS F PROTEIN-RELATED"/>
    <property type="match status" value="1"/>
</dbReference>
<keyword evidence="1" id="KW-0560">Oxidoreductase</keyword>
<dbReference type="InterPro" id="IPR036291">
    <property type="entry name" value="NAD(P)-bd_dom_sf"/>
</dbReference>
<evidence type="ECO:0000313" key="5">
    <source>
        <dbReference type="Proteomes" id="UP000007819"/>
    </source>
</evidence>
<organism evidence="4 5">
    <name type="scientific">Acyrthosiphon pisum</name>
    <name type="common">Pea aphid</name>
    <dbReference type="NCBI Taxonomy" id="7029"/>
    <lineage>
        <taxon>Eukaryota</taxon>
        <taxon>Metazoa</taxon>
        <taxon>Ecdysozoa</taxon>
        <taxon>Arthropoda</taxon>
        <taxon>Hexapoda</taxon>
        <taxon>Insecta</taxon>
        <taxon>Pterygota</taxon>
        <taxon>Neoptera</taxon>
        <taxon>Paraneoptera</taxon>
        <taxon>Hemiptera</taxon>
        <taxon>Sternorrhyncha</taxon>
        <taxon>Aphidomorpha</taxon>
        <taxon>Aphidoidea</taxon>
        <taxon>Aphididae</taxon>
        <taxon>Macrosiphini</taxon>
        <taxon>Acyrthosiphon</taxon>
    </lineage>
</organism>
<evidence type="ECO:0008006" key="6">
    <source>
        <dbReference type="Google" id="ProtNLM"/>
    </source>
</evidence>
<dbReference type="CDD" id="cd05327">
    <property type="entry name" value="retinol-DH_like_SDR_c_like"/>
    <property type="match status" value="1"/>
</dbReference>
<dbReference type="GO" id="GO:0016491">
    <property type="term" value="F:oxidoreductase activity"/>
    <property type="evidence" value="ECO:0007669"/>
    <property type="project" value="UniProtKB-KW"/>
</dbReference>
<evidence type="ECO:0000256" key="2">
    <source>
        <dbReference type="RuleBase" id="RU000363"/>
    </source>
</evidence>
<reference evidence="4" key="2">
    <citation type="submission" date="2022-06" db="UniProtKB">
        <authorList>
            <consortium name="EnsemblMetazoa"/>
        </authorList>
    </citation>
    <scope>IDENTIFICATION</scope>
</reference>
<keyword evidence="3" id="KW-1133">Transmembrane helix</keyword>
<dbReference type="Gene3D" id="3.40.50.720">
    <property type="entry name" value="NAD(P)-binding Rossmann-like Domain"/>
    <property type="match status" value="1"/>
</dbReference>
<dbReference type="PANTHER" id="PTHR43157:SF66">
    <property type="entry name" value="WW DOMAIN-CONTAINING OXIDOREDUCTASE-LIKE PROTEIN"/>
    <property type="match status" value="1"/>
</dbReference>
<dbReference type="PRINTS" id="PR00081">
    <property type="entry name" value="GDHRDH"/>
</dbReference>
<dbReference type="AlphaFoldDB" id="A0A8R2F921"/>
<dbReference type="EnsemblMetazoa" id="XM_008185847.3">
    <property type="protein sequence ID" value="XP_008184069.1"/>
    <property type="gene ID" value="LOC100167207"/>
</dbReference>
<reference evidence="5" key="1">
    <citation type="submission" date="2010-06" db="EMBL/GenBank/DDBJ databases">
        <authorList>
            <person name="Jiang H."/>
            <person name="Abraham K."/>
            <person name="Ali S."/>
            <person name="Alsbrooks S.L."/>
            <person name="Anim B.N."/>
            <person name="Anosike U.S."/>
            <person name="Attaway T."/>
            <person name="Bandaranaike D.P."/>
            <person name="Battles P.K."/>
            <person name="Bell S.N."/>
            <person name="Bell A.V."/>
            <person name="Beltran B."/>
            <person name="Bickham C."/>
            <person name="Bustamante Y."/>
            <person name="Caleb T."/>
            <person name="Canada A."/>
            <person name="Cardenas V."/>
            <person name="Carter K."/>
            <person name="Chacko J."/>
            <person name="Chandrabose M.N."/>
            <person name="Chavez D."/>
            <person name="Chavez A."/>
            <person name="Chen L."/>
            <person name="Chu H.-S."/>
            <person name="Claassen K.J."/>
            <person name="Cockrell R."/>
            <person name="Collins M."/>
            <person name="Cooper J.A."/>
            <person name="Cree A."/>
            <person name="Curry S.M."/>
            <person name="Da Y."/>
            <person name="Dao M.D."/>
            <person name="Das B."/>
            <person name="Davila M.-L."/>
            <person name="Davy-Carroll L."/>
            <person name="Denson S."/>
            <person name="Dinh H."/>
            <person name="Ebong V.E."/>
            <person name="Edwards J.R."/>
            <person name="Egan A."/>
            <person name="El-Daye J."/>
            <person name="Escobedo L."/>
            <person name="Fernandez S."/>
            <person name="Fernando P.R."/>
            <person name="Flagg N."/>
            <person name="Forbes L.D."/>
            <person name="Fowler R.G."/>
            <person name="Fu Q."/>
            <person name="Gabisi R.A."/>
            <person name="Ganer J."/>
            <person name="Garbino Pronczuk A."/>
            <person name="Garcia R.M."/>
            <person name="Garner T."/>
            <person name="Garrett T.E."/>
            <person name="Gonzalez D.A."/>
            <person name="Hamid H."/>
            <person name="Hawkins E.S."/>
            <person name="Hirani K."/>
            <person name="Hogues M.E."/>
            <person name="Hollins B."/>
            <person name="Hsiao C.-H."/>
            <person name="Jabil R."/>
            <person name="James M.L."/>
            <person name="Jhangiani S.N."/>
            <person name="Johnson B."/>
            <person name="Johnson Q."/>
            <person name="Joshi V."/>
            <person name="Kalu J.B."/>
            <person name="Kam C."/>
            <person name="Kashfia A."/>
            <person name="Keebler J."/>
            <person name="Kisamo H."/>
            <person name="Kovar C.L."/>
            <person name="Lago L.A."/>
            <person name="Lai C.-Y."/>
            <person name="Laidlaw J."/>
            <person name="Lara F."/>
            <person name="Le T.-K."/>
            <person name="Lee S.L."/>
            <person name="Legall F.H."/>
            <person name="Lemon S.J."/>
            <person name="Lewis L.R."/>
            <person name="Li B."/>
            <person name="Liu Y."/>
            <person name="Liu Y.-S."/>
            <person name="Lopez J."/>
            <person name="Lozado R.J."/>
            <person name="Lu J."/>
            <person name="Madu R.C."/>
            <person name="Maheshwari M."/>
            <person name="Maheshwari R."/>
            <person name="Malloy K."/>
            <person name="Martinez E."/>
            <person name="Mathew T."/>
            <person name="Mercado I.C."/>
            <person name="Mercado C."/>
            <person name="Meyer B."/>
            <person name="Montgomery K."/>
            <person name="Morgan M.B."/>
            <person name="Munidasa M."/>
            <person name="Nazareth L.V."/>
            <person name="Nelson J."/>
            <person name="Ng B.M."/>
            <person name="Nguyen N.B."/>
            <person name="Nguyen P.Q."/>
            <person name="Nguyen T."/>
            <person name="Obregon M."/>
            <person name="Okwuonu G.O."/>
            <person name="Onwere C.G."/>
            <person name="Orozco G."/>
            <person name="Parra A."/>
            <person name="Patel S."/>
            <person name="Patil S."/>
            <person name="Perez A."/>
            <person name="Perez Y."/>
            <person name="Pham C."/>
            <person name="Primus E.L."/>
            <person name="Pu L.-L."/>
            <person name="Puazo M."/>
            <person name="Qin X."/>
            <person name="Quiroz J.B."/>
            <person name="Reese J."/>
            <person name="Richards S."/>
            <person name="Rives C.M."/>
            <person name="Robberts R."/>
            <person name="Ruiz S.J."/>
            <person name="Ruiz M.J."/>
            <person name="Santibanez J."/>
            <person name="Schneider B.W."/>
            <person name="Sisson I."/>
            <person name="Smith M."/>
            <person name="Sodergren E."/>
            <person name="Song X.-Z."/>
            <person name="Song B.B."/>
            <person name="Summersgill H."/>
            <person name="Thelus R."/>
            <person name="Thornton R.D."/>
            <person name="Trejos Z.Y."/>
            <person name="Usmani K."/>
            <person name="Vattathil S."/>
            <person name="Villasana D."/>
            <person name="Walker D.L."/>
            <person name="Wang S."/>
            <person name="Wang K."/>
            <person name="White C.S."/>
            <person name="Williams A.C."/>
            <person name="Williamson J."/>
            <person name="Wilson K."/>
            <person name="Woghiren I.O."/>
            <person name="Woodworth J.R."/>
            <person name="Worley K.C."/>
            <person name="Wright R.A."/>
            <person name="Wu W."/>
            <person name="Young L."/>
            <person name="Zhang L."/>
            <person name="Zhang J."/>
            <person name="Zhu Y."/>
            <person name="Muzny D.M."/>
            <person name="Weinstock G."/>
            <person name="Gibbs R.A."/>
        </authorList>
    </citation>
    <scope>NUCLEOTIDE SEQUENCE [LARGE SCALE GENOMIC DNA]</scope>
    <source>
        <strain evidence="5">LSR1</strain>
    </source>
</reference>
<feature type="transmembrane region" description="Helical" evidence="3">
    <location>
        <begin position="20"/>
        <end position="43"/>
    </location>
</feature>
<sequence length="344" mass="38238">MYFNSYNMWYSETLSYLHTTNLVVIAAYAALITVIFLVIVKLYTWMTTGVYRGTTIMKGKVVIVTGCNSGIGKETAKDLAKRGARVIMACRNMETGSKARDEIISCSGNSDVVLMQLDLSSLNSVRQFAAKVNKQESRLDVLVNNAGVANTFGKKITEDGLELTMATNQYGPFLLTHLLLPLLKKTAPSRIVIVASDLYKLAKLNLAKPNPTDQFPAYLYYVSKYANIMFSMELARKLKDSNSGVTCNCLHPGIIDSGIWRNVPFPLNLGLQLIVKTMFKTTEQGAQTSIYLTVSEDVAKTSGKYFKDCKEGSLRSDVLDEGNAKKYWEICEKLVKLQPNDPRP</sequence>
<keyword evidence="5" id="KW-1185">Reference proteome</keyword>
<evidence type="ECO:0000256" key="1">
    <source>
        <dbReference type="ARBA" id="ARBA00023002"/>
    </source>
</evidence>
<name>A0A8R2F921_ACYPI</name>
<evidence type="ECO:0000313" key="4">
    <source>
        <dbReference type="EnsemblMetazoa" id="XP_008184069.1"/>
    </source>
</evidence>
<dbReference type="OrthoDB" id="191139at2759"/>
<dbReference type="SUPFAM" id="SSF51735">
    <property type="entry name" value="NAD(P)-binding Rossmann-fold domains"/>
    <property type="match status" value="1"/>
</dbReference>
<accession>A0A8R2F921</accession>
<keyword evidence="3" id="KW-0472">Membrane</keyword>
<dbReference type="InterPro" id="IPR002347">
    <property type="entry name" value="SDR_fam"/>
</dbReference>
<dbReference type="RefSeq" id="XP_008184069.1">
    <property type="nucleotide sequence ID" value="XM_008185847.2"/>
</dbReference>
<dbReference type="Pfam" id="PF00106">
    <property type="entry name" value="adh_short"/>
    <property type="match status" value="1"/>
</dbReference>
<proteinExistence type="inferred from homology"/>
<dbReference type="Proteomes" id="UP000007819">
    <property type="component" value="Chromosome A3"/>
</dbReference>
<comment type="similarity">
    <text evidence="2">Belongs to the short-chain dehydrogenases/reductases (SDR) family.</text>
</comment>
<protein>
    <recommendedName>
        <fullName evidence="6">Retinol dehydrogenase 14</fullName>
    </recommendedName>
</protein>
<evidence type="ECO:0000256" key="3">
    <source>
        <dbReference type="SAM" id="Phobius"/>
    </source>
</evidence>
<keyword evidence="3" id="KW-0812">Transmembrane</keyword>